<proteinExistence type="inferred from homology"/>
<evidence type="ECO:0000256" key="2">
    <source>
        <dbReference type="ARBA" id="ARBA00022801"/>
    </source>
</evidence>
<comment type="similarity">
    <text evidence="1">Belongs to the isochorismatase family.</text>
</comment>
<keyword evidence="2 5" id="KW-0378">Hydrolase</keyword>
<dbReference type="SUPFAM" id="SSF52499">
    <property type="entry name" value="Isochorismatase-like hydrolases"/>
    <property type="match status" value="1"/>
</dbReference>
<accession>A0A2T3G2U9</accession>
<protein>
    <submittedName>
        <fullName evidence="4">Cysteine hydrolase</fullName>
    </submittedName>
    <submittedName>
        <fullName evidence="5">N-carbamoylsarcosine amidohydrolase</fullName>
    </submittedName>
</protein>
<evidence type="ECO:0000256" key="1">
    <source>
        <dbReference type="ARBA" id="ARBA00006336"/>
    </source>
</evidence>
<comment type="caution">
    <text evidence="5">The sequence shown here is derived from an EMBL/GenBank/DDBJ whole genome shotgun (WGS) entry which is preliminary data.</text>
</comment>
<feature type="domain" description="Isochorismatase-like" evidence="3">
    <location>
        <begin position="4"/>
        <end position="134"/>
    </location>
</feature>
<reference evidence="5" key="2">
    <citation type="journal article" date="2019" name="Int. J. Syst. Evol. Microbiol.">
        <title>Faecalibacillus intestinalis gen. nov., sp. nov. and Faecalibacillus faecis sp. nov., isolated from human faeces.</title>
        <authorList>
            <person name="Seo B."/>
            <person name="Jeon K."/>
            <person name="Baek I."/>
            <person name="Lee Y.M."/>
            <person name="Baek K."/>
            <person name="Ko G."/>
        </authorList>
    </citation>
    <scope>NUCLEOTIDE SEQUENCE</scope>
    <source>
        <strain evidence="5">SNUG30370</strain>
    </source>
</reference>
<evidence type="ECO:0000259" key="3">
    <source>
        <dbReference type="Pfam" id="PF00857"/>
    </source>
</evidence>
<dbReference type="AlphaFoldDB" id="A0A2T3G2U9"/>
<evidence type="ECO:0000313" key="4">
    <source>
        <dbReference type="EMBL" id="MCB8608983.1"/>
    </source>
</evidence>
<dbReference type="CDD" id="cd00431">
    <property type="entry name" value="cysteine_hydrolases"/>
    <property type="match status" value="1"/>
</dbReference>
<dbReference type="InterPro" id="IPR050272">
    <property type="entry name" value="Isochorismatase-like_hydrls"/>
</dbReference>
<name>A0A2T3G2U9_9FIRM</name>
<dbReference type="PANTHER" id="PTHR43540:SF10">
    <property type="entry name" value="ISOCHORISMATASE"/>
    <property type="match status" value="1"/>
</dbReference>
<dbReference type="EMBL" id="JAJDKZ010000001">
    <property type="protein sequence ID" value="MCB8608983.1"/>
    <property type="molecule type" value="Genomic_DNA"/>
</dbReference>
<dbReference type="GeneID" id="77470136"/>
<dbReference type="EMBL" id="PYLP01000002">
    <property type="protein sequence ID" value="PST41822.1"/>
    <property type="molecule type" value="Genomic_DNA"/>
</dbReference>
<dbReference type="PANTHER" id="PTHR43540">
    <property type="entry name" value="PEROXYUREIDOACRYLATE/UREIDOACRYLATE AMIDOHYDROLASE-RELATED"/>
    <property type="match status" value="1"/>
</dbReference>
<sequence length="175" mass="19751">MKKLLIVIDYQKDFVDGSLGFKEAQDIDDYITSLINQYHKNKDDVIFTFDTHQENYLESQEGRNLPIPHCIKGNDGWQLYGKVNDAKQKEDVCIEKPTFGSLELGNYLKEKSYQEITLVGVVSNICVLSNAIIAKSALPETSICIDLKGIASNDVSLEKKAIDLLKSLHFHIVNE</sequence>
<dbReference type="Gene3D" id="3.40.50.850">
    <property type="entry name" value="Isochorismatase-like"/>
    <property type="match status" value="1"/>
</dbReference>
<dbReference type="RefSeq" id="WP_106987335.1">
    <property type="nucleotide sequence ID" value="NZ_DBGCOW010000084.1"/>
</dbReference>
<dbReference type="Proteomes" id="UP001198439">
    <property type="component" value="Unassembled WGS sequence"/>
</dbReference>
<dbReference type="Pfam" id="PF00857">
    <property type="entry name" value="Isochorismatase"/>
    <property type="match status" value="1"/>
</dbReference>
<dbReference type="InterPro" id="IPR036380">
    <property type="entry name" value="Isochorismatase-like_sf"/>
</dbReference>
<evidence type="ECO:0000313" key="5">
    <source>
        <dbReference type="EMBL" id="PST41822.1"/>
    </source>
</evidence>
<dbReference type="InterPro" id="IPR000868">
    <property type="entry name" value="Isochorismatase-like_dom"/>
</dbReference>
<dbReference type="GO" id="GO:0016787">
    <property type="term" value="F:hydrolase activity"/>
    <property type="evidence" value="ECO:0007669"/>
    <property type="project" value="UniProtKB-KW"/>
</dbReference>
<reference evidence="6" key="1">
    <citation type="submission" date="2018-03" db="EMBL/GenBank/DDBJ databases">
        <title>Lachnoclostridium SNUG30370 gen.nov., sp.nov., isolated from human faeces.</title>
        <authorList>
            <person name="Seo B."/>
            <person name="Jeon K."/>
            <person name="Ko G."/>
        </authorList>
    </citation>
    <scope>NUCLEOTIDE SEQUENCE [LARGE SCALE GENOMIC DNA]</scope>
    <source>
        <strain evidence="6">SNUG30370</strain>
    </source>
</reference>
<reference evidence="4" key="3">
    <citation type="submission" date="2021-10" db="EMBL/GenBank/DDBJ databases">
        <title>Collection of gut derived symbiotic bacterial strains cultured from healthy donors.</title>
        <authorList>
            <person name="Lin H."/>
            <person name="Littmann E."/>
            <person name="Kohout C."/>
            <person name="Pamer E.G."/>
        </authorList>
    </citation>
    <scope>NUCLEOTIDE SEQUENCE</scope>
    <source>
        <strain evidence="4">DFI.4.48</strain>
    </source>
</reference>
<dbReference type="Proteomes" id="UP000241201">
    <property type="component" value="Unassembled WGS sequence"/>
</dbReference>
<gene>
    <name evidence="5" type="ORF">C7U55_03325</name>
    <name evidence="4" type="ORF">LJD69_00045</name>
</gene>
<evidence type="ECO:0000313" key="6">
    <source>
        <dbReference type="Proteomes" id="UP000241201"/>
    </source>
</evidence>
<organism evidence="5 6">
    <name type="scientific">Faecalibacillus faecis</name>
    <dbReference type="NCBI Taxonomy" id="1982628"/>
    <lineage>
        <taxon>Bacteria</taxon>
        <taxon>Bacillati</taxon>
        <taxon>Bacillota</taxon>
        <taxon>Erysipelotrichia</taxon>
        <taxon>Erysipelotrichales</taxon>
        <taxon>Coprobacillaceae</taxon>
        <taxon>Faecalibacillus</taxon>
    </lineage>
</organism>
<keyword evidence="6" id="KW-1185">Reference proteome</keyword>